<keyword evidence="10" id="KW-1185">Reference proteome</keyword>
<dbReference type="Pfam" id="PF05743">
    <property type="entry name" value="UEV"/>
    <property type="match status" value="1"/>
</dbReference>
<dbReference type="InterPro" id="IPR037202">
    <property type="entry name" value="ESCRT_assembly_dom"/>
</dbReference>
<protein>
    <submittedName>
        <fullName evidence="9">UEV domain-containing protein</fullName>
    </submittedName>
</protein>
<dbReference type="InterPro" id="IPR008883">
    <property type="entry name" value="UEV_N"/>
</dbReference>
<dbReference type="AlphaFoldDB" id="A0A9P6HQ57"/>
<dbReference type="CDD" id="cd11685">
    <property type="entry name" value="UEV_TSG101-like"/>
    <property type="match status" value="1"/>
</dbReference>
<evidence type="ECO:0000256" key="3">
    <source>
        <dbReference type="ARBA" id="ARBA00022448"/>
    </source>
</evidence>
<evidence type="ECO:0000256" key="5">
    <source>
        <dbReference type="ARBA" id="ARBA00022927"/>
    </source>
</evidence>
<organism evidence="9 10">
    <name type="scientific">Thelephora terrestris</name>
    <dbReference type="NCBI Taxonomy" id="56493"/>
    <lineage>
        <taxon>Eukaryota</taxon>
        <taxon>Fungi</taxon>
        <taxon>Dikarya</taxon>
        <taxon>Basidiomycota</taxon>
        <taxon>Agaricomycotina</taxon>
        <taxon>Agaricomycetes</taxon>
        <taxon>Thelephorales</taxon>
        <taxon>Thelephoraceae</taxon>
        <taxon>Thelephora</taxon>
    </lineage>
</organism>
<keyword evidence="6" id="KW-0175">Coiled coil</keyword>
<dbReference type="Gene3D" id="6.10.140.820">
    <property type="match status" value="2"/>
</dbReference>
<evidence type="ECO:0000313" key="9">
    <source>
        <dbReference type="EMBL" id="KAF9792381.1"/>
    </source>
</evidence>
<evidence type="ECO:0000256" key="7">
    <source>
        <dbReference type="SAM" id="MobiDB-lite"/>
    </source>
</evidence>
<dbReference type="OrthoDB" id="306304at2759"/>
<keyword evidence="4" id="KW-0967">Endosome</keyword>
<dbReference type="Proteomes" id="UP000736335">
    <property type="component" value="Unassembled WGS sequence"/>
</dbReference>
<dbReference type="Gene3D" id="3.10.110.10">
    <property type="entry name" value="Ubiquitin Conjugating Enzyme"/>
    <property type="match status" value="1"/>
</dbReference>
<evidence type="ECO:0000313" key="10">
    <source>
        <dbReference type="Proteomes" id="UP000736335"/>
    </source>
</evidence>
<proteinExistence type="inferred from homology"/>
<dbReference type="InterPro" id="IPR017916">
    <property type="entry name" value="SB_dom"/>
</dbReference>
<gene>
    <name evidence="9" type="ORF">BJ322DRAFT_1028897</name>
</gene>
<dbReference type="GO" id="GO:0043162">
    <property type="term" value="P:ubiquitin-dependent protein catabolic process via the multivesicular body sorting pathway"/>
    <property type="evidence" value="ECO:0007669"/>
    <property type="project" value="UniProtKB-ARBA"/>
</dbReference>
<comment type="subcellular location">
    <subcellularLocation>
        <location evidence="1">Endosome</location>
    </subcellularLocation>
</comment>
<comment type="similarity">
    <text evidence="2">Belongs to the ubiquitin-conjugating enzyme family. UEV subfamily.</text>
</comment>
<dbReference type="PANTHER" id="PTHR23306">
    <property type="entry name" value="TUMOR SUSCEPTIBILITY GENE 101 PROTEIN-RELATED"/>
    <property type="match status" value="1"/>
</dbReference>
<dbReference type="SUPFAM" id="SSF140111">
    <property type="entry name" value="Endosomal sorting complex assembly domain"/>
    <property type="match status" value="1"/>
</dbReference>
<feature type="compositionally biased region" description="Low complexity" evidence="7">
    <location>
        <begin position="178"/>
        <end position="195"/>
    </location>
</feature>
<dbReference type="EMBL" id="WIUZ02000001">
    <property type="protein sequence ID" value="KAF9792381.1"/>
    <property type="molecule type" value="Genomic_DNA"/>
</dbReference>
<evidence type="ECO:0000256" key="2">
    <source>
        <dbReference type="ARBA" id="ARBA00009594"/>
    </source>
</evidence>
<evidence type="ECO:0000256" key="4">
    <source>
        <dbReference type="ARBA" id="ARBA00022753"/>
    </source>
</evidence>
<evidence type="ECO:0000256" key="1">
    <source>
        <dbReference type="ARBA" id="ARBA00004177"/>
    </source>
</evidence>
<dbReference type="PANTHER" id="PTHR23306:SF3">
    <property type="entry name" value="TUMOR SUPPRESSOR PROTEIN 101"/>
    <property type="match status" value="1"/>
</dbReference>
<reference evidence="9" key="2">
    <citation type="submission" date="2020-11" db="EMBL/GenBank/DDBJ databases">
        <authorList>
            <consortium name="DOE Joint Genome Institute"/>
            <person name="Kuo A."/>
            <person name="Miyauchi S."/>
            <person name="Kiss E."/>
            <person name="Drula E."/>
            <person name="Kohler A."/>
            <person name="Sanchez-Garcia M."/>
            <person name="Andreopoulos B."/>
            <person name="Barry K.W."/>
            <person name="Bonito G."/>
            <person name="Buee M."/>
            <person name="Carver A."/>
            <person name="Chen C."/>
            <person name="Cichocki N."/>
            <person name="Clum A."/>
            <person name="Culley D."/>
            <person name="Crous P.W."/>
            <person name="Fauchery L."/>
            <person name="Girlanda M."/>
            <person name="Hayes R."/>
            <person name="Keri Z."/>
            <person name="Labutti K."/>
            <person name="Lipzen A."/>
            <person name="Lombard V."/>
            <person name="Magnuson J."/>
            <person name="Maillard F."/>
            <person name="Morin E."/>
            <person name="Murat C."/>
            <person name="Nolan M."/>
            <person name="Ohm R."/>
            <person name="Pangilinan J."/>
            <person name="Pereira M."/>
            <person name="Perotto S."/>
            <person name="Peter M."/>
            <person name="Riley R."/>
            <person name="Sitrit Y."/>
            <person name="Stielow B."/>
            <person name="Szollosi G."/>
            <person name="Zifcakova L."/>
            <person name="Stursova M."/>
            <person name="Spatafora J.W."/>
            <person name="Tedersoo L."/>
            <person name="Vaario L.-M."/>
            <person name="Yamada A."/>
            <person name="Yan M."/>
            <person name="Wang P."/>
            <person name="Xu J."/>
            <person name="Bruns T."/>
            <person name="Baldrian P."/>
            <person name="Vilgalys R."/>
            <person name="Henrissat B."/>
            <person name="Grigoriev I.V."/>
            <person name="Hibbett D."/>
            <person name="Nagy L.G."/>
            <person name="Martin F.M."/>
        </authorList>
    </citation>
    <scope>NUCLEOTIDE SEQUENCE</scope>
    <source>
        <strain evidence="9">UH-Tt-Lm1</strain>
    </source>
</reference>
<dbReference type="InterPro" id="IPR052070">
    <property type="entry name" value="ESCRT-I_UEV_domain"/>
</dbReference>
<dbReference type="GO" id="GO:0072666">
    <property type="term" value="P:establishment of protein localization to vacuole"/>
    <property type="evidence" value="ECO:0007669"/>
    <property type="project" value="UniProtKB-ARBA"/>
</dbReference>
<keyword evidence="5" id="KW-0653">Protein transport</keyword>
<evidence type="ECO:0000259" key="8">
    <source>
        <dbReference type="PROSITE" id="PS51322"/>
    </source>
</evidence>
<sequence>MPLSTTQLWLKDNTRFYSSSHSVYLDSDAFLARFPQIRPKTDIYTYDDGRSQLLLCLHGTLPITYRQAAYNIPVAIWVTRDYPKEHPIAYVVAASDMLIRASQHIDLSGRCNIEYIQNWKRKSEGCNLIGLAEAMQDHFSKEPPVYAKPKEVPQPPISPTSLTRYSAKPPPPLPGTQPEPSLNTPISSTTSPPHTAAQLTNDKPVLPPKPGTSSRPITTSPPPIQQSAFPQTWDPPRHTPSPPNHHLLPTHYQSMQVPANPTSSRPEYYISHPPPPPPPHSLILPITPPPPSIYPSLAQVRQQTTQPIPPPPPSVPPPPSQIYPKLHDLVNEQIGHPFQPLHSPPPNLMDADDQMAPPPLVPTPAPPRPPNPELLQLHAEIEDKLNSEFASLSQAMGLDAERLRAHQADLLTGEPAIRDEMARLEAVRDVCRGVSERLRHIVTQGEANVAELRNKGDPPVDELLCSTTIVHNQLIDLIAEDNAIEDTMYHLHRALNAGRIDLERFLRVNLIASAITLVLWFQTVPSIGPSFFVSLSLNDADRSLCHQTTRTLAEEQFMKRALIEKIQAQAPIGGWA</sequence>
<evidence type="ECO:0000256" key="6">
    <source>
        <dbReference type="ARBA" id="ARBA00023054"/>
    </source>
</evidence>
<dbReference type="SUPFAM" id="SSF54495">
    <property type="entry name" value="UBC-like"/>
    <property type="match status" value="1"/>
</dbReference>
<reference evidence="9" key="1">
    <citation type="journal article" date="2020" name="Nat. Commun.">
        <title>Large-scale genome sequencing of mycorrhizal fungi provides insights into the early evolution of symbiotic traits.</title>
        <authorList>
            <person name="Miyauchi S."/>
            <person name="Kiss E."/>
            <person name="Kuo A."/>
            <person name="Drula E."/>
            <person name="Kohler A."/>
            <person name="Sanchez-Garcia M."/>
            <person name="Morin E."/>
            <person name="Andreopoulos B."/>
            <person name="Barry K.W."/>
            <person name="Bonito G."/>
            <person name="Buee M."/>
            <person name="Carver A."/>
            <person name="Chen C."/>
            <person name="Cichocki N."/>
            <person name="Clum A."/>
            <person name="Culley D."/>
            <person name="Crous P.W."/>
            <person name="Fauchery L."/>
            <person name="Girlanda M."/>
            <person name="Hayes R.D."/>
            <person name="Keri Z."/>
            <person name="LaButti K."/>
            <person name="Lipzen A."/>
            <person name="Lombard V."/>
            <person name="Magnuson J."/>
            <person name="Maillard F."/>
            <person name="Murat C."/>
            <person name="Nolan M."/>
            <person name="Ohm R.A."/>
            <person name="Pangilinan J."/>
            <person name="Pereira M.F."/>
            <person name="Perotto S."/>
            <person name="Peter M."/>
            <person name="Pfister S."/>
            <person name="Riley R."/>
            <person name="Sitrit Y."/>
            <person name="Stielow J.B."/>
            <person name="Szollosi G."/>
            <person name="Zifcakova L."/>
            <person name="Stursova M."/>
            <person name="Spatafora J.W."/>
            <person name="Tedersoo L."/>
            <person name="Vaario L.M."/>
            <person name="Yamada A."/>
            <person name="Yan M."/>
            <person name="Wang P."/>
            <person name="Xu J."/>
            <person name="Bruns T."/>
            <person name="Baldrian P."/>
            <person name="Vilgalys R."/>
            <person name="Dunand C."/>
            <person name="Henrissat B."/>
            <person name="Grigoriev I.V."/>
            <person name="Hibbett D."/>
            <person name="Nagy L.G."/>
            <person name="Martin F.M."/>
        </authorList>
    </citation>
    <scope>NUCLEOTIDE SEQUENCE</scope>
    <source>
        <strain evidence="9">UH-Tt-Lm1</strain>
    </source>
</reference>
<dbReference type="GO" id="GO:0000813">
    <property type="term" value="C:ESCRT I complex"/>
    <property type="evidence" value="ECO:0007669"/>
    <property type="project" value="TreeGrafter"/>
</dbReference>
<feature type="compositionally biased region" description="Pro residues" evidence="7">
    <location>
        <begin position="168"/>
        <end position="177"/>
    </location>
</feature>
<dbReference type="InterPro" id="IPR016135">
    <property type="entry name" value="UBQ-conjugating_enzyme/RWD"/>
</dbReference>
<dbReference type="Pfam" id="PF09454">
    <property type="entry name" value="Vps23_core"/>
    <property type="match status" value="1"/>
</dbReference>
<feature type="domain" description="UEV" evidence="8">
    <location>
        <begin position="4"/>
        <end position="149"/>
    </location>
</feature>
<name>A0A9P6HQ57_9AGAM</name>
<dbReference type="GO" id="GO:0006886">
    <property type="term" value="P:intracellular protein transport"/>
    <property type="evidence" value="ECO:0007669"/>
    <property type="project" value="UniProtKB-ARBA"/>
</dbReference>
<dbReference type="GO" id="GO:0043130">
    <property type="term" value="F:ubiquitin binding"/>
    <property type="evidence" value="ECO:0007669"/>
    <property type="project" value="TreeGrafter"/>
</dbReference>
<feature type="region of interest" description="Disordered" evidence="7">
    <location>
        <begin position="144"/>
        <end position="249"/>
    </location>
</feature>
<accession>A0A9P6HQ57</accession>
<dbReference type="PROSITE" id="PS51322">
    <property type="entry name" value="UEV"/>
    <property type="match status" value="1"/>
</dbReference>
<keyword evidence="3" id="KW-0813">Transport</keyword>
<comment type="caution">
    <text evidence="9">The sequence shown here is derived from an EMBL/GenBank/DDBJ whole genome shotgun (WGS) entry which is preliminary data.</text>
</comment>